<dbReference type="PANTHER" id="PTHR21262:SF36">
    <property type="entry name" value="BIFUNCTIONAL (P)PPGPP SYNTHASE_HYDROLASE SPOT"/>
    <property type="match status" value="1"/>
</dbReference>
<dbReference type="InterPro" id="IPR007685">
    <property type="entry name" value="RelA_SpoT"/>
</dbReference>
<dbReference type="CDD" id="cd04876">
    <property type="entry name" value="ACT_RelA-SpoT"/>
    <property type="match status" value="1"/>
</dbReference>
<feature type="domain" description="ACT" evidence="3">
    <location>
        <begin position="639"/>
        <end position="713"/>
    </location>
</feature>
<gene>
    <name evidence="6" type="ORF">SAMN02745216_00044</name>
</gene>
<dbReference type="GO" id="GO:0008893">
    <property type="term" value="F:guanosine-3',5'-bis(diphosphate) 3'-diphosphatase activity"/>
    <property type="evidence" value="ECO:0007669"/>
    <property type="project" value="TreeGrafter"/>
</dbReference>
<reference evidence="7" key="1">
    <citation type="submission" date="2016-11" db="EMBL/GenBank/DDBJ databases">
        <authorList>
            <person name="Varghese N."/>
            <person name="Submissions S."/>
        </authorList>
    </citation>
    <scope>NUCLEOTIDE SEQUENCE [LARGE SCALE GENOMIC DNA]</scope>
    <source>
        <strain evidence="7">DSM 16219</strain>
    </source>
</reference>
<dbReference type="SMART" id="SM00954">
    <property type="entry name" value="RelA_SpoT"/>
    <property type="match status" value="1"/>
</dbReference>
<proteinExistence type="inferred from homology"/>
<dbReference type="InterPro" id="IPR006674">
    <property type="entry name" value="HD_domain"/>
</dbReference>
<dbReference type="Gene3D" id="3.30.460.10">
    <property type="entry name" value="Beta Polymerase, domain 2"/>
    <property type="match status" value="1"/>
</dbReference>
<feature type="region of interest" description="Disordered" evidence="2">
    <location>
        <begin position="544"/>
        <end position="568"/>
    </location>
</feature>
<dbReference type="InterPro" id="IPR033655">
    <property type="entry name" value="TGS_RelA/SpoT"/>
</dbReference>
<name>A0A1M6BQQ6_9BACT</name>
<evidence type="ECO:0000256" key="2">
    <source>
        <dbReference type="SAM" id="MobiDB-lite"/>
    </source>
</evidence>
<dbReference type="EMBL" id="FQZU01000001">
    <property type="protein sequence ID" value="SHI50903.1"/>
    <property type="molecule type" value="Genomic_DNA"/>
</dbReference>
<protein>
    <submittedName>
        <fullName evidence="6">GTP pyrophosphokinase</fullName>
    </submittedName>
</protein>
<dbReference type="InterPro" id="IPR003607">
    <property type="entry name" value="HD/PDEase_dom"/>
</dbReference>
<dbReference type="Pfam" id="PF13291">
    <property type="entry name" value="ACT_4"/>
    <property type="match status" value="1"/>
</dbReference>
<dbReference type="InterPro" id="IPR002912">
    <property type="entry name" value="ACT_dom"/>
</dbReference>
<dbReference type="SUPFAM" id="SSF81301">
    <property type="entry name" value="Nucleotidyltransferase"/>
    <property type="match status" value="1"/>
</dbReference>
<dbReference type="Pfam" id="PF19296">
    <property type="entry name" value="RelA_AH_RIS"/>
    <property type="match status" value="1"/>
</dbReference>
<dbReference type="InterPro" id="IPR004095">
    <property type="entry name" value="TGS"/>
</dbReference>
<evidence type="ECO:0000256" key="1">
    <source>
        <dbReference type="RuleBase" id="RU003847"/>
    </source>
</evidence>
<evidence type="ECO:0000259" key="4">
    <source>
        <dbReference type="PROSITE" id="PS51831"/>
    </source>
</evidence>
<dbReference type="GO" id="GO:0015969">
    <property type="term" value="P:guanosine tetraphosphate metabolic process"/>
    <property type="evidence" value="ECO:0007669"/>
    <property type="project" value="InterPro"/>
</dbReference>
<dbReference type="Pfam" id="PF04607">
    <property type="entry name" value="RelA_SpoT"/>
    <property type="match status" value="1"/>
</dbReference>
<dbReference type="InterPro" id="IPR012676">
    <property type="entry name" value="TGS-like"/>
</dbReference>
<dbReference type="InterPro" id="IPR045600">
    <property type="entry name" value="RelA/SpoT_AH_RIS"/>
</dbReference>
<dbReference type="PANTHER" id="PTHR21262">
    <property type="entry name" value="GUANOSINE-3',5'-BIS DIPHOSPHATE 3'-PYROPHOSPHOHYDROLASE"/>
    <property type="match status" value="1"/>
</dbReference>
<evidence type="ECO:0000313" key="6">
    <source>
        <dbReference type="EMBL" id="SHI50903.1"/>
    </source>
</evidence>
<dbReference type="STRING" id="1121393.SAMN02745216_00044"/>
<dbReference type="FunFam" id="1.10.3210.10:FF:000001">
    <property type="entry name" value="GTP pyrophosphokinase RelA"/>
    <property type="match status" value="1"/>
</dbReference>
<dbReference type="SMART" id="SM00471">
    <property type="entry name" value="HDc"/>
    <property type="match status" value="1"/>
</dbReference>
<evidence type="ECO:0000259" key="5">
    <source>
        <dbReference type="PROSITE" id="PS51880"/>
    </source>
</evidence>
<sequence>MIRIQDIIDKVMDYNPDADFDLIERAYIFSARVHDGQVRLSGEPYLSHPLEVAGILADMHLDVTSIGAGLLHDVVEDTHATPEQIDSMFGADMAHIVKGVTKLSKLSFRSSQERQAESIRKMILAMADDIRVVLIKLADRVHNMRTLQFQKENKQVRIAQETLDIYAPIAGRLGIYWIKQELEDRSSMYLYPEQYREIENLQNQKKHERDAYVEKVKGILHDKLGEAGLKGQILGRYKSFYSIYNKMLQQNLEFEEVYDIIAFRVILDTIPQCYEALGLVHNIWKPIAKKFKDYIGNPKPNMYQSLHTTVIGPFGERMEIQIRTQEMDAVAKSGIAAHWSYKEGKQADEKTRQAFAWIQDIVEHQKNVKDPQEFLENVRIELFPDEVYVFTPAGDVKALPRGATPLDFAYAIHSEVGNHCTGAKVNGRMVPLRTELKTGDSVEIRTQKKGHPSKDWLLHVKTVKARTRIRQWIKTEERERSLALGREMCEKTFRRNRMALSTMLNSPEVEKIYKDFGYKDADSMLAAVGYGKLTPLQILKKWAPQPDSDEESKLPTHAPPPPRKKKDATGILVKGMDDMLIRFGKCCNPLPGDPVVGYITRGHGVTVHLKGCVNAMQMDPERAIDVEWAEDVTQTYPVRLYVRANDRVGLLADITAAVSQCDANITSINTRLGEDQQANVYLIVQVAGKDRLDVVMASIRKVNSVTLVRRQSR</sequence>
<dbReference type="NCBIfam" id="TIGR00691">
    <property type="entry name" value="spoT_relA"/>
    <property type="match status" value="1"/>
</dbReference>
<dbReference type="FunFam" id="3.30.460.10:FF:000001">
    <property type="entry name" value="GTP pyrophosphokinase RelA"/>
    <property type="match status" value="1"/>
</dbReference>
<comment type="similarity">
    <text evidence="1">Belongs to the relA/spoT family.</text>
</comment>
<dbReference type="PROSITE" id="PS51831">
    <property type="entry name" value="HD"/>
    <property type="match status" value="1"/>
</dbReference>
<dbReference type="Pfam" id="PF13328">
    <property type="entry name" value="HD_4"/>
    <property type="match status" value="1"/>
</dbReference>
<dbReference type="GO" id="GO:0015949">
    <property type="term" value="P:nucleobase-containing small molecule interconversion"/>
    <property type="evidence" value="ECO:0007669"/>
    <property type="project" value="UniProtKB-ARBA"/>
</dbReference>
<dbReference type="CDD" id="cd00077">
    <property type="entry name" value="HDc"/>
    <property type="match status" value="1"/>
</dbReference>
<dbReference type="FunFam" id="3.10.20.30:FF:000002">
    <property type="entry name" value="GTP pyrophosphokinase (RelA/SpoT)"/>
    <property type="match status" value="1"/>
</dbReference>
<dbReference type="AlphaFoldDB" id="A0A1M6BQQ6"/>
<dbReference type="InterPro" id="IPR043519">
    <property type="entry name" value="NT_sf"/>
</dbReference>
<dbReference type="Pfam" id="PF02824">
    <property type="entry name" value="TGS"/>
    <property type="match status" value="1"/>
</dbReference>
<dbReference type="GO" id="GO:0008728">
    <property type="term" value="F:GTP diphosphokinase activity"/>
    <property type="evidence" value="ECO:0007669"/>
    <property type="project" value="TreeGrafter"/>
</dbReference>
<dbReference type="InterPro" id="IPR004811">
    <property type="entry name" value="RelA/Spo_fam"/>
</dbReference>
<feature type="domain" description="HD" evidence="4">
    <location>
        <begin position="45"/>
        <end position="144"/>
    </location>
</feature>
<comment type="function">
    <text evidence="1">In eubacteria ppGpp (guanosine 3'-diphosphate 5'-diphosphate) is a mediator of the stringent response that coordinates a variety of cellular activities in response to changes in nutritional abundance.</text>
</comment>
<dbReference type="PROSITE" id="PS51671">
    <property type="entry name" value="ACT"/>
    <property type="match status" value="1"/>
</dbReference>
<dbReference type="InterPro" id="IPR012675">
    <property type="entry name" value="Beta-grasp_dom_sf"/>
</dbReference>
<dbReference type="Proteomes" id="UP000183994">
    <property type="component" value="Unassembled WGS sequence"/>
</dbReference>
<dbReference type="Gene3D" id="1.10.3210.10">
    <property type="entry name" value="Hypothetical protein af1432"/>
    <property type="match status" value="1"/>
</dbReference>
<dbReference type="OrthoDB" id="9805041at2"/>
<evidence type="ECO:0000313" key="7">
    <source>
        <dbReference type="Proteomes" id="UP000183994"/>
    </source>
</evidence>
<feature type="domain" description="TGS" evidence="5">
    <location>
        <begin position="385"/>
        <end position="446"/>
    </location>
</feature>
<accession>A0A1M6BQQ6</accession>
<keyword evidence="6" id="KW-0808">Transferase</keyword>
<evidence type="ECO:0000259" key="3">
    <source>
        <dbReference type="PROSITE" id="PS51671"/>
    </source>
</evidence>
<dbReference type="SUPFAM" id="SSF109604">
    <property type="entry name" value="HD-domain/PDEase-like"/>
    <property type="match status" value="1"/>
</dbReference>
<dbReference type="CDD" id="cd01668">
    <property type="entry name" value="TGS_RSH"/>
    <property type="match status" value="1"/>
</dbReference>
<dbReference type="PROSITE" id="PS51880">
    <property type="entry name" value="TGS"/>
    <property type="match status" value="1"/>
</dbReference>
<dbReference type="RefSeq" id="WP_073471748.1">
    <property type="nucleotide sequence ID" value="NZ_FQZU01000001.1"/>
</dbReference>
<keyword evidence="7" id="KW-1185">Reference proteome</keyword>
<dbReference type="SUPFAM" id="SSF81271">
    <property type="entry name" value="TGS-like"/>
    <property type="match status" value="1"/>
</dbReference>
<dbReference type="GO" id="GO:0016301">
    <property type="term" value="F:kinase activity"/>
    <property type="evidence" value="ECO:0007669"/>
    <property type="project" value="UniProtKB-KW"/>
</dbReference>
<dbReference type="CDD" id="cd05399">
    <property type="entry name" value="NT_Rel-Spo_like"/>
    <property type="match status" value="1"/>
</dbReference>
<dbReference type="InterPro" id="IPR045865">
    <property type="entry name" value="ACT-like_dom_sf"/>
</dbReference>
<dbReference type="Gene3D" id="3.10.20.30">
    <property type="match status" value="1"/>
</dbReference>
<dbReference type="GO" id="GO:0042594">
    <property type="term" value="P:response to starvation"/>
    <property type="evidence" value="ECO:0007669"/>
    <property type="project" value="TreeGrafter"/>
</dbReference>
<organism evidence="6 7">
    <name type="scientific">Desulfatibacillum alkenivorans DSM 16219</name>
    <dbReference type="NCBI Taxonomy" id="1121393"/>
    <lineage>
        <taxon>Bacteria</taxon>
        <taxon>Pseudomonadati</taxon>
        <taxon>Thermodesulfobacteriota</taxon>
        <taxon>Desulfobacteria</taxon>
        <taxon>Desulfobacterales</taxon>
        <taxon>Desulfatibacillaceae</taxon>
        <taxon>Desulfatibacillum</taxon>
    </lineage>
</organism>
<dbReference type="GO" id="GO:0005886">
    <property type="term" value="C:plasma membrane"/>
    <property type="evidence" value="ECO:0007669"/>
    <property type="project" value="TreeGrafter"/>
</dbReference>
<keyword evidence="6" id="KW-0418">Kinase</keyword>
<dbReference type="Gene3D" id="3.30.70.260">
    <property type="match status" value="1"/>
</dbReference>
<dbReference type="SUPFAM" id="SSF55021">
    <property type="entry name" value="ACT-like"/>
    <property type="match status" value="1"/>
</dbReference>